<accession>G7H412</accession>
<protein>
    <recommendedName>
        <fullName evidence="1">Metallo-beta-lactamase domain-containing protein</fullName>
    </recommendedName>
</protein>
<dbReference type="PANTHER" id="PTHR42951">
    <property type="entry name" value="METALLO-BETA-LACTAMASE DOMAIN-CONTAINING"/>
    <property type="match status" value="1"/>
</dbReference>
<dbReference type="InterPro" id="IPR050855">
    <property type="entry name" value="NDM-1-like"/>
</dbReference>
<dbReference type="AlphaFoldDB" id="G7H412"/>
<dbReference type="PANTHER" id="PTHR42951:SF4">
    <property type="entry name" value="ACYL-COENZYME A THIOESTERASE MBLAC2"/>
    <property type="match status" value="1"/>
</dbReference>
<dbReference type="Gene3D" id="3.60.15.10">
    <property type="entry name" value="Ribonuclease Z/Hydroxyacylglutathione hydrolase-like"/>
    <property type="match status" value="1"/>
</dbReference>
<dbReference type="InterPro" id="IPR036866">
    <property type="entry name" value="RibonucZ/Hydroxyglut_hydro"/>
</dbReference>
<sequence>MSVEQIRLSPHVTRWMGQNGGGYPYGNPLTVAGGDTTFLLDSALGLTAPPADLLLLSHYHEDHTVDAAARASDVAIHELDAPALTSWDGFRAQYGLPEGEWEAEMVEEFRWAPLPDARTFGDDAVFDLGGGVRIRVVPLPGHTAGHCGFLVEPDGVFYIADVELSSFGPVYGDRDSSLTAVRETLRVVADVDAAVVVPYHAKGPYFERAEFLSALARHADALDAREGRLLALLAEAPASVDELTGKGIVYRVGTAPWFAAEVERSMCGRHLTELAERGVVVGPDAEGRYRLA</sequence>
<dbReference type="Pfam" id="PF00753">
    <property type="entry name" value="Lactamase_B"/>
    <property type="match status" value="1"/>
</dbReference>
<proteinExistence type="predicted"/>
<keyword evidence="3" id="KW-1185">Reference proteome</keyword>
<name>G7H412_9ACTN</name>
<evidence type="ECO:0000313" key="3">
    <source>
        <dbReference type="Proteomes" id="UP000035088"/>
    </source>
</evidence>
<reference evidence="2 3" key="1">
    <citation type="submission" date="2011-11" db="EMBL/GenBank/DDBJ databases">
        <title>Whole genome shotgun sequence of Gordonia araii NBRC 100433.</title>
        <authorList>
            <person name="Yoshida Y."/>
            <person name="Hosoyama A."/>
            <person name="Tsuchikane K."/>
            <person name="Katsumata H."/>
            <person name="Yamazaki S."/>
            <person name="Fujita N."/>
        </authorList>
    </citation>
    <scope>NUCLEOTIDE SEQUENCE [LARGE SCALE GENOMIC DNA]</scope>
    <source>
        <strain evidence="2 3">NBRC 100433</strain>
    </source>
</reference>
<dbReference type="STRING" id="1073574.GOARA_061_00260"/>
<organism evidence="2 3">
    <name type="scientific">Gordonia araii NBRC 100433</name>
    <dbReference type="NCBI Taxonomy" id="1073574"/>
    <lineage>
        <taxon>Bacteria</taxon>
        <taxon>Bacillati</taxon>
        <taxon>Actinomycetota</taxon>
        <taxon>Actinomycetes</taxon>
        <taxon>Mycobacteriales</taxon>
        <taxon>Gordoniaceae</taxon>
        <taxon>Gordonia</taxon>
    </lineage>
</organism>
<evidence type="ECO:0000259" key="1">
    <source>
        <dbReference type="SMART" id="SM00849"/>
    </source>
</evidence>
<gene>
    <name evidence="2" type="ORF">GOARA_061_00260</name>
</gene>
<dbReference type="InterPro" id="IPR001279">
    <property type="entry name" value="Metallo-B-lactamas"/>
</dbReference>
<dbReference type="SUPFAM" id="SSF56281">
    <property type="entry name" value="Metallo-hydrolase/oxidoreductase"/>
    <property type="match status" value="1"/>
</dbReference>
<dbReference type="RefSeq" id="WP_007322662.1">
    <property type="nucleotide sequence ID" value="NZ_BAEE01000061.1"/>
</dbReference>
<dbReference type="SMART" id="SM00849">
    <property type="entry name" value="Lactamase_B"/>
    <property type="match status" value="1"/>
</dbReference>
<dbReference type="Proteomes" id="UP000035088">
    <property type="component" value="Unassembled WGS sequence"/>
</dbReference>
<evidence type="ECO:0000313" key="2">
    <source>
        <dbReference type="EMBL" id="GAB10587.1"/>
    </source>
</evidence>
<dbReference type="OrthoDB" id="2971563at2"/>
<feature type="domain" description="Metallo-beta-lactamase" evidence="1">
    <location>
        <begin position="25"/>
        <end position="200"/>
    </location>
</feature>
<comment type="caution">
    <text evidence="2">The sequence shown here is derived from an EMBL/GenBank/DDBJ whole genome shotgun (WGS) entry which is preliminary data.</text>
</comment>
<dbReference type="EMBL" id="BAEE01000061">
    <property type="protein sequence ID" value="GAB10587.1"/>
    <property type="molecule type" value="Genomic_DNA"/>
</dbReference>